<sequence length="69" mass="7258">MVAPKPAWDAGSATTEQMHHMGGSLAAPTAPQMTDVSPNRCGEPVSRPGNPRPSGRGGGQRRFEEGCKR</sequence>
<proteinExistence type="predicted"/>
<accession>A0A7C1E2W1</accession>
<dbReference type="EMBL" id="DSDY01000130">
    <property type="protein sequence ID" value="HDS10780.1"/>
    <property type="molecule type" value="Genomic_DNA"/>
</dbReference>
<organism evidence="2">
    <name type="scientific">Fervidicoccus fontis</name>
    <dbReference type="NCBI Taxonomy" id="683846"/>
    <lineage>
        <taxon>Archaea</taxon>
        <taxon>Thermoproteota</taxon>
        <taxon>Thermoprotei</taxon>
        <taxon>Fervidicoccales</taxon>
        <taxon>Fervidicoccaceae</taxon>
        <taxon>Fervidicoccus</taxon>
    </lineage>
</organism>
<comment type="caution">
    <text evidence="2">The sequence shown here is derived from an EMBL/GenBank/DDBJ whole genome shotgun (WGS) entry which is preliminary data.</text>
</comment>
<gene>
    <name evidence="2" type="ORF">ENO04_04100</name>
</gene>
<evidence type="ECO:0000313" key="2">
    <source>
        <dbReference type="EMBL" id="HDS10780.1"/>
    </source>
</evidence>
<dbReference type="AlphaFoldDB" id="A0A7C1E2W1"/>
<reference evidence="2" key="1">
    <citation type="journal article" date="2020" name="mSystems">
        <title>Genome- and Community-Level Interaction Insights into Carbon Utilization and Element Cycling Functions of Hydrothermarchaeota in Hydrothermal Sediment.</title>
        <authorList>
            <person name="Zhou Z."/>
            <person name="Liu Y."/>
            <person name="Xu W."/>
            <person name="Pan J."/>
            <person name="Luo Z.H."/>
            <person name="Li M."/>
        </authorList>
    </citation>
    <scope>NUCLEOTIDE SEQUENCE [LARGE SCALE GENOMIC DNA]</scope>
    <source>
        <strain evidence="2">SpSt-123</strain>
    </source>
</reference>
<evidence type="ECO:0000256" key="1">
    <source>
        <dbReference type="SAM" id="MobiDB-lite"/>
    </source>
</evidence>
<name>A0A7C1E2W1_9CREN</name>
<feature type="region of interest" description="Disordered" evidence="1">
    <location>
        <begin position="1"/>
        <end position="69"/>
    </location>
</feature>
<protein>
    <submittedName>
        <fullName evidence="2">Uncharacterized protein</fullName>
    </submittedName>
</protein>